<dbReference type="Proteomes" id="UP001392437">
    <property type="component" value="Unassembled WGS sequence"/>
</dbReference>
<proteinExistence type="predicted"/>
<evidence type="ECO:0000313" key="2">
    <source>
        <dbReference type="EMBL" id="KAK8129201.1"/>
    </source>
</evidence>
<reference evidence="2 3" key="1">
    <citation type="submission" date="2023-01" db="EMBL/GenBank/DDBJ databases">
        <title>Analysis of 21 Apiospora genomes using comparative genomics revels a genus with tremendous synthesis potential of carbohydrate active enzymes and secondary metabolites.</title>
        <authorList>
            <person name="Sorensen T."/>
        </authorList>
    </citation>
    <scope>NUCLEOTIDE SEQUENCE [LARGE SCALE GENOMIC DNA]</scope>
    <source>
        <strain evidence="2 3">CBS 117206</strain>
    </source>
</reference>
<dbReference type="EMBL" id="JAQQWP010000002">
    <property type="protein sequence ID" value="KAK8129201.1"/>
    <property type="molecule type" value="Genomic_DNA"/>
</dbReference>
<protein>
    <submittedName>
        <fullName evidence="2">Uncharacterized protein</fullName>
    </submittedName>
</protein>
<accession>A0AAW0R5Y0</accession>
<feature type="region of interest" description="Disordered" evidence="1">
    <location>
        <begin position="144"/>
        <end position="225"/>
    </location>
</feature>
<evidence type="ECO:0000313" key="3">
    <source>
        <dbReference type="Proteomes" id="UP001392437"/>
    </source>
</evidence>
<comment type="caution">
    <text evidence="2">The sequence shown here is derived from an EMBL/GenBank/DDBJ whole genome shotgun (WGS) entry which is preliminary data.</text>
</comment>
<name>A0AAW0R5Y0_9PEZI</name>
<organism evidence="2 3">
    <name type="scientific">Apiospora kogelbergensis</name>
    <dbReference type="NCBI Taxonomy" id="1337665"/>
    <lineage>
        <taxon>Eukaryota</taxon>
        <taxon>Fungi</taxon>
        <taxon>Dikarya</taxon>
        <taxon>Ascomycota</taxon>
        <taxon>Pezizomycotina</taxon>
        <taxon>Sordariomycetes</taxon>
        <taxon>Xylariomycetidae</taxon>
        <taxon>Amphisphaeriales</taxon>
        <taxon>Apiosporaceae</taxon>
        <taxon>Apiospora</taxon>
    </lineage>
</organism>
<sequence>MENPQIPAAVPSTTKASVYGLAAYFFGMGSRLQRKQNAPGFGKREDVQYHDCVDWDESFDGYKEGLSATEYDQTSQSRSGSGMVSESSGVPTSIPLTASALPAMTPAHWPEGSVARDNGLGSQDGLAWSQDQPRLQDIPAVEVDSNHLTNSTMVPTSHTSSDYNQGNQSQWSAINDYLNSPPRNDAWSPLVMPVQERGVERDPKVDDSQAITDGGNDEESGLKGA</sequence>
<dbReference type="AlphaFoldDB" id="A0AAW0R5Y0"/>
<feature type="compositionally biased region" description="Polar residues" evidence="1">
    <location>
        <begin position="146"/>
        <end position="182"/>
    </location>
</feature>
<keyword evidence="3" id="KW-1185">Reference proteome</keyword>
<gene>
    <name evidence="2" type="ORF">PG999_001581</name>
</gene>
<feature type="compositionally biased region" description="Basic and acidic residues" evidence="1">
    <location>
        <begin position="197"/>
        <end position="207"/>
    </location>
</feature>
<feature type="region of interest" description="Disordered" evidence="1">
    <location>
        <begin position="69"/>
        <end position="127"/>
    </location>
</feature>
<feature type="compositionally biased region" description="Low complexity" evidence="1">
    <location>
        <begin position="75"/>
        <end position="89"/>
    </location>
</feature>
<evidence type="ECO:0000256" key="1">
    <source>
        <dbReference type="SAM" id="MobiDB-lite"/>
    </source>
</evidence>